<evidence type="ECO:0000313" key="2">
    <source>
        <dbReference type="EMBL" id="KAJ8354586.1"/>
    </source>
</evidence>
<dbReference type="AlphaFoldDB" id="A0A9Q1IVX0"/>
<keyword evidence="3" id="KW-1185">Reference proteome</keyword>
<protein>
    <submittedName>
        <fullName evidence="2">Uncharacterized protein</fullName>
    </submittedName>
</protein>
<proteinExistence type="predicted"/>
<dbReference type="Proteomes" id="UP001152622">
    <property type="component" value="Chromosome 7"/>
</dbReference>
<dbReference type="EMBL" id="JAINUF010000007">
    <property type="protein sequence ID" value="KAJ8354586.1"/>
    <property type="molecule type" value="Genomic_DNA"/>
</dbReference>
<gene>
    <name evidence="2" type="ORF">SKAU_G00221530</name>
</gene>
<evidence type="ECO:0000256" key="1">
    <source>
        <dbReference type="SAM" id="MobiDB-lite"/>
    </source>
</evidence>
<accession>A0A9Q1IVX0</accession>
<organism evidence="2 3">
    <name type="scientific">Synaphobranchus kaupii</name>
    <name type="common">Kaup's arrowtooth eel</name>
    <dbReference type="NCBI Taxonomy" id="118154"/>
    <lineage>
        <taxon>Eukaryota</taxon>
        <taxon>Metazoa</taxon>
        <taxon>Chordata</taxon>
        <taxon>Craniata</taxon>
        <taxon>Vertebrata</taxon>
        <taxon>Euteleostomi</taxon>
        <taxon>Actinopterygii</taxon>
        <taxon>Neopterygii</taxon>
        <taxon>Teleostei</taxon>
        <taxon>Anguilliformes</taxon>
        <taxon>Synaphobranchidae</taxon>
        <taxon>Synaphobranchus</taxon>
    </lineage>
</organism>
<name>A0A9Q1IVX0_SYNKA</name>
<feature type="region of interest" description="Disordered" evidence="1">
    <location>
        <begin position="1"/>
        <end position="20"/>
    </location>
</feature>
<sequence>MGNQNGDTRVPARRATTSADGTVVPPRCAFLRSSLTVMVGSLECSEGMEEVQGGVPRGTSLYTSQPWVIAAHRHNWSLVGNWSAPLCWTTASTPEHSEGKVFYTL</sequence>
<comment type="caution">
    <text evidence="2">The sequence shown here is derived from an EMBL/GenBank/DDBJ whole genome shotgun (WGS) entry which is preliminary data.</text>
</comment>
<evidence type="ECO:0000313" key="3">
    <source>
        <dbReference type="Proteomes" id="UP001152622"/>
    </source>
</evidence>
<reference evidence="2" key="1">
    <citation type="journal article" date="2023" name="Science">
        <title>Genome structures resolve the early diversification of teleost fishes.</title>
        <authorList>
            <person name="Parey E."/>
            <person name="Louis A."/>
            <person name="Montfort J."/>
            <person name="Bouchez O."/>
            <person name="Roques C."/>
            <person name="Iampietro C."/>
            <person name="Lluch J."/>
            <person name="Castinel A."/>
            <person name="Donnadieu C."/>
            <person name="Desvignes T."/>
            <person name="Floi Bucao C."/>
            <person name="Jouanno E."/>
            <person name="Wen M."/>
            <person name="Mejri S."/>
            <person name="Dirks R."/>
            <person name="Jansen H."/>
            <person name="Henkel C."/>
            <person name="Chen W.J."/>
            <person name="Zahm M."/>
            <person name="Cabau C."/>
            <person name="Klopp C."/>
            <person name="Thompson A.W."/>
            <person name="Robinson-Rechavi M."/>
            <person name="Braasch I."/>
            <person name="Lecointre G."/>
            <person name="Bobe J."/>
            <person name="Postlethwait J.H."/>
            <person name="Berthelot C."/>
            <person name="Roest Crollius H."/>
            <person name="Guiguen Y."/>
        </authorList>
    </citation>
    <scope>NUCLEOTIDE SEQUENCE</scope>
    <source>
        <strain evidence="2">WJC10195</strain>
    </source>
</reference>